<accession>A0A1L7D0S1</accession>
<proteinExistence type="predicted"/>
<evidence type="ECO:0000313" key="2">
    <source>
        <dbReference type="EMBL" id="APT91632.1"/>
    </source>
</evidence>
<evidence type="ECO:0000256" key="1">
    <source>
        <dbReference type="SAM" id="Phobius"/>
    </source>
</evidence>
<dbReference type="EMBL" id="CP009249">
    <property type="protein sequence ID" value="APT91632.1"/>
    <property type="molecule type" value="Genomic_DNA"/>
</dbReference>
<organism evidence="2 3">
    <name type="scientific">Corynebacterium phocae</name>
    <dbReference type="NCBI Taxonomy" id="161895"/>
    <lineage>
        <taxon>Bacteria</taxon>
        <taxon>Bacillati</taxon>
        <taxon>Actinomycetota</taxon>
        <taxon>Actinomycetes</taxon>
        <taxon>Mycobacteriales</taxon>
        <taxon>Corynebacteriaceae</taxon>
        <taxon>Corynebacterium</taxon>
    </lineage>
</organism>
<keyword evidence="1" id="KW-0812">Transmembrane</keyword>
<protein>
    <submittedName>
        <fullName evidence="2">Uncharacterized protein</fullName>
    </submittedName>
</protein>
<feature type="transmembrane region" description="Helical" evidence="1">
    <location>
        <begin position="450"/>
        <end position="473"/>
    </location>
</feature>
<name>A0A1L7D0S1_9CORY</name>
<keyword evidence="3" id="KW-1185">Reference proteome</keyword>
<sequence>MVTSDVGLPLACNVQLNNSLAGGYSGVYNSQEEDYRQFRVDLKVQAPETVEFGQTFEYAILPTNFSLPAKISSASISKADQINLWVDLPENAQVLKVEAEEDPASIFEVKEENGRIHLTGAPSTSPADVTRWDVKNKNQWKSGGLAAKNSGGELVLKTPKITISLKSKGLVGETIQPKIRRIDPKTFSNLSFVQVYAEADAPIVGTIPAFIRCGLSQDDESRKAEGKEVLEADTFPAVKVVAKQQVPTPGQQTVATSVQINLLEADGTAFAAGSMVELLINGQKRSLTVEDSGVARFSVDLENGQETNVNVGFADNLDNSVDVSVTGGKEGASATLQRKPLYPAVARVQLTDANGKPLEAGKDVQLLVGGEQAAYTVGADGYVDISVSLRDSETKLVKVAFADQPSSFISVELKGGKDVAPVLHDSPLARTQNIPDPTGSSGPLNMDNPIVWGSILATALGLPVIGMLIKIAIDYFKIPLPYIEIRHPE</sequence>
<dbReference type="Proteomes" id="UP000185491">
    <property type="component" value="Chromosome"/>
</dbReference>
<keyword evidence="1" id="KW-1133">Transmembrane helix</keyword>
<dbReference type="AlphaFoldDB" id="A0A1L7D0S1"/>
<evidence type="ECO:0000313" key="3">
    <source>
        <dbReference type="Proteomes" id="UP000185491"/>
    </source>
</evidence>
<gene>
    <name evidence="2" type="ORF">CPHO_00330</name>
</gene>
<dbReference type="KEGG" id="cpho:CPHO_00330"/>
<reference evidence="2 3" key="1">
    <citation type="submission" date="2014-08" db="EMBL/GenBank/DDBJ databases">
        <title>Complete genome sequence of Corynebacterium phocae M408/89/1(T)(=DSM 44612(T)), isolated from the common seal (Phoca vitulina).</title>
        <authorList>
            <person name="Ruckert C."/>
            <person name="Albersmeier A."/>
            <person name="Winkler A."/>
            <person name="Kalinowski J."/>
        </authorList>
    </citation>
    <scope>NUCLEOTIDE SEQUENCE [LARGE SCALE GENOMIC DNA]</scope>
    <source>
        <strain evidence="2 3">M408/89/1</strain>
    </source>
</reference>
<keyword evidence="1" id="KW-0472">Membrane</keyword>